<accession>A0A7Y9IC17</accession>
<dbReference type="InterPro" id="IPR001387">
    <property type="entry name" value="Cro/C1-type_HTH"/>
</dbReference>
<dbReference type="Pfam" id="PF17765">
    <property type="entry name" value="MLTR_LBD"/>
    <property type="match status" value="1"/>
</dbReference>
<evidence type="ECO:0000313" key="3">
    <source>
        <dbReference type="Proteomes" id="UP000569914"/>
    </source>
</evidence>
<evidence type="ECO:0000313" key="2">
    <source>
        <dbReference type="EMBL" id="NYE74030.1"/>
    </source>
</evidence>
<dbReference type="Gene3D" id="1.10.260.40">
    <property type="entry name" value="lambda repressor-like DNA-binding domains"/>
    <property type="match status" value="1"/>
</dbReference>
<dbReference type="Proteomes" id="UP000569914">
    <property type="component" value="Unassembled WGS sequence"/>
</dbReference>
<organism evidence="2 3">
    <name type="scientific">Microlunatus parietis</name>
    <dbReference type="NCBI Taxonomy" id="682979"/>
    <lineage>
        <taxon>Bacteria</taxon>
        <taxon>Bacillati</taxon>
        <taxon>Actinomycetota</taxon>
        <taxon>Actinomycetes</taxon>
        <taxon>Propionibacteriales</taxon>
        <taxon>Propionibacteriaceae</taxon>
        <taxon>Microlunatus</taxon>
    </lineage>
</organism>
<dbReference type="InterPro" id="IPR010982">
    <property type="entry name" value="Lambda_DNA-bd_dom_sf"/>
</dbReference>
<keyword evidence="3" id="KW-1185">Reference proteome</keyword>
<dbReference type="GO" id="GO:0003677">
    <property type="term" value="F:DNA binding"/>
    <property type="evidence" value="ECO:0007669"/>
    <property type="project" value="InterPro"/>
</dbReference>
<dbReference type="Pfam" id="PF13560">
    <property type="entry name" value="HTH_31"/>
    <property type="match status" value="1"/>
</dbReference>
<dbReference type="CDD" id="cd00093">
    <property type="entry name" value="HTH_XRE"/>
    <property type="match status" value="1"/>
</dbReference>
<dbReference type="PROSITE" id="PS50943">
    <property type="entry name" value="HTH_CROC1"/>
    <property type="match status" value="1"/>
</dbReference>
<dbReference type="SUPFAM" id="SSF47413">
    <property type="entry name" value="lambda repressor-like DNA-binding domains"/>
    <property type="match status" value="1"/>
</dbReference>
<name>A0A7Y9IC17_9ACTN</name>
<protein>
    <submittedName>
        <fullName evidence="2">Transcriptional regulator with XRE-family HTH domain</fullName>
    </submittedName>
</protein>
<reference evidence="2 3" key="1">
    <citation type="submission" date="2020-07" db="EMBL/GenBank/DDBJ databases">
        <title>Sequencing the genomes of 1000 actinobacteria strains.</title>
        <authorList>
            <person name="Klenk H.-P."/>
        </authorList>
    </citation>
    <scope>NUCLEOTIDE SEQUENCE [LARGE SCALE GENOMIC DNA]</scope>
    <source>
        <strain evidence="2 3">DSM 22083</strain>
    </source>
</reference>
<feature type="domain" description="HTH cro/C1-type" evidence="1">
    <location>
        <begin position="35"/>
        <end position="82"/>
    </location>
</feature>
<dbReference type="PANTHER" id="PTHR35010">
    <property type="entry name" value="BLL4672 PROTEIN-RELATED"/>
    <property type="match status" value="1"/>
</dbReference>
<dbReference type="AlphaFoldDB" id="A0A7Y9IC17"/>
<dbReference type="SMART" id="SM00530">
    <property type="entry name" value="HTH_XRE"/>
    <property type="match status" value="1"/>
</dbReference>
<proteinExistence type="predicted"/>
<dbReference type="RefSeq" id="WP_312879364.1">
    <property type="nucleotide sequence ID" value="NZ_JACCBU010000001.1"/>
</dbReference>
<dbReference type="InterPro" id="IPR041413">
    <property type="entry name" value="MLTR_LBD"/>
</dbReference>
<dbReference type="EMBL" id="JACCBU010000001">
    <property type="protein sequence ID" value="NYE74030.1"/>
    <property type="molecule type" value="Genomic_DNA"/>
</dbReference>
<evidence type="ECO:0000259" key="1">
    <source>
        <dbReference type="PROSITE" id="PS50943"/>
    </source>
</evidence>
<comment type="caution">
    <text evidence="2">The sequence shown here is derived from an EMBL/GenBank/DDBJ whole genome shotgun (WGS) entry which is preliminary data.</text>
</comment>
<sequence length="283" mass="31535">MIDRPGLADFLRRRRRLLHPADVGLPDGPRRRTPGLRREEVAQLAGVSTDHYTRLEQARGSAPSEAVVGAIARALRCDLDQRDHLLHLAGYPSPPRRAGGHVRPGLIALADRLVDVPVAIYSDLGEALWHNALLAALIGTHDGAARTGRDRNIIWRWFTEPGIRDWTPPSDRARLSASHVSDLRSTYSRRAGDHDITSLVRDLIDRSAEFRGLWERHDVAVRRSDRKNVLHPELGLIELNCEVLLTPDEDVRLVAFFPVEGTDAADKLALLSVIGLQDFRTAT</sequence>
<gene>
    <name evidence="2" type="ORF">BKA15_005359</name>
</gene>
<dbReference type="PANTHER" id="PTHR35010:SF2">
    <property type="entry name" value="BLL4672 PROTEIN"/>
    <property type="match status" value="1"/>
</dbReference>
<dbReference type="Gene3D" id="3.30.450.180">
    <property type="match status" value="1"/>
</dbReference>